<evidence type="ECO:0000313" key="3">
    <source>
        <dbReference type="Proteomes" id="UP001403385"/>
    </source>
</evidence>
<dbReference type="EMBL" id="JBDKWZ010000010">
    <property type="protein sequence ID" value="MEN7549746.1"/>
    <property type="molecule type" value="Genomic_DNA"/>
</dbReference>
<dbReference type="InterPro" id="IPR029044">
    <property type="entry name" value="Nucleotide-diphossugar_trans"/>
</dbReference>
<dbReference type="AlphaFoldDB" id="A0AAW9SFX6"/>
<evidence type="ECO:0000259" key="1">
    <source>
        <dbReference type="Pfam" id="PF14134"/>
    </source>
</evidence>
<name>A0AAW9SFX6_9BACT</name>
<keyword evidence="3" id="KW-1185">Reference proteome</keyword>
<evidence type="ECO:0000313" key="2">
    <source>
        <dbReference type="EMBL" id="MEN7549746.1"/>
    </source>
</evidence>
<proteinExistence type="predicted"/>
<protein>
    <submittedName>
        <fullName evidence="2">DUF4301 family protein</fullName>
    </submittedName>
</protein>
<reference evidence="2 3" key="1">
    <citation type="submission" date="2024-04" db="EMBL/GenBank/DDBJ databases">
        <title>Novel genus in family Flammeovirgaceae.</title>
        <authorList>
            <person name="Nguyen T.H."/>
            <person name="Vuong T.Q."/>
            <person name="Le H."/>
            <person name="Kim S.-G."/>
        </authorList>
    </citation>
    <scope>NUCLEOTIDE SEQUENCE [LARGE SCALE GENOMIC DNA]</scope>
    <source>
        <strain evidence="2 3">JCM 23209</strain>
    </source>
</reference>
<dbReference type="Proteomes" id="UP001403385">
    <property type="component" value="Unassembled WGS sequence"/>
</dbReference>
<gene>
    <name evidence="2" type="ORF">AAG747_17615</name>
</gene>
<accession>A0AAW9SFX6</accession>
<dbReference type="SUPFAM" id="SSF53448">
    <property type="entry name" value="Nucleotide-diphospho-sugar transferases"/>
    <property type="match status" value="1"/>
</dbReference>
<dbReference type="Pfam" id="PF14134">
    <property type="entry name" value="DUF4301"/>
    <property type="match status" value="1"/>
</dbReference>
<feature type="domain" description="DUF4301" evidence="1">
    <location>
        <begin position="5"/>
        <end position="519"/>
    </location>
</feature>
<comment type="caution">
    <text evidence="2">The sequence shown here is derived from an EMBL/GenBank/DDBJ whole genome shotgun (WGS) entry which is preliminary data.</text>
</comment>
<organism evidence="2 3">
    <name type="scientific">Rapidithrix thailandica</name>
    <dbReference type="NCBI Taxonomy" id="413964"/>
    <lineage>
        <taxon>Bacteria</taxon>
        <taxon>Pseudomonadati</taxon>
        <taxon>Bacteroidota</taxon>
        <taxon>Cytophagia</taxon>
        <taxon>Cytophagales</taxon>
        <taxon>Flammeovirgaceae</taxon>
        <taxon>Rapidithrix</taxon>
    </lineage>
</organism>
<sequence>MEFLDQDLKQFESRGISLTTVEAQIKCFQKGFPYMKVTRPATLGDGILNLDEDQLDDYIAAYEQALTHKSVLKFVPASGAASRMFKALFECMESYQNTEEDYAKLKGNQGPQSLYTFFKQLEDFAFFEDLKTVFRQNEGMELEEALLKRKYVSILTSLLTEKGLNYGALPKGLLKFHSYSSESRTPVEEHLVEGANYAKGKNAQVQLHFTVSLEHEEGFQALLDEVRQQYETAFDVKYRISFSHQKPSTDTLAVDLQNQPFRLADNSIFFRPGGHGALIENLAEVNADYVFIKNIDNVVPDRLKEITYKYKKALGGVLVSYQERIFAYLNKLEQMENGENEGLLAEILTFLEDELNIRRPAGESLQTGLEQLEYCKAKLNRPIRVCGMVKNEGEPGGGPFWAINADQTESLQIVESAQLDMDQTAVQHIVKKATHFNPVDLVCAIKDYQGKSFDLGQYIDPQTGFISHKSKDGRALKALELPGLWNGAMSDWITLFVEVPIITFNPVKTVNDLLRETHQ</sequence>
<dbReference type="InterPro" id="IPR025393">
    <property type="entry name" value="DUF4301"/>
</dbReference>
<dbReference type="RefSeq" id="WP_346822524.1">
    <property type="nucleotide sequence ID" value="NZ_JBDKWZ010000010.1"/>
</dbReference>